<dbReference type="Proteomes" id="UP001153069">
    <property type="component" value="Unassembled WGS sequence"/>
</dbReference>
<dbReference type="EMBL" id="CAICTM010003443">
    <property type="protein sequence ID" value="CAB9531346.1"/>
    <property type="molecule type" value="Genomic_DNA"/>
</dbReference>
<comment type="caution">
    <text evidence="2">The sequence shown here is derived from an EMBL/GenBank/DDBJ whole genome shotgun (WGS) entry which is preliminary data.</text>
</comment>
<feature type="signal peptide" evidence="1">
    <location>
        <begin position="1"/>
        <end position="24"/>
    </location>
</feature>
<protein>
    <submittedName>
        <fullName evidence="2">Uncharacterized protein</fullName>
    </submittedName>
</protein>
<reference evidence="2" key="1">
    <citation type="submission" date="2020-06" db="EMBL/GenBank/DDBJ databases">
        <authorList>
            <consortium name="Plant Systems Biology data submission"/>
        </authorList>
    </citation>
    <scope>NUCLEOTIDE SEQUENCE</scope>
    <source>
        <strain evidence="2">D6</strain>
    </source>
</reference>
<accession>A0A9N8F4F6</accession>
<keyword evidence="1" id="KW-0732">Signal</keyword>
<proteinExistence type="predicted"/>
<evidence type="ECO:0000256" key="1">
    <source>
        <dbReference type="SAM" id="SignalP"/>
    </source>
</evidence>
<sequence>MVPSVMTGTRRFLIAILLPPLAGAFVTHLNWSPGRVLPTSFEASSSYLKPKIPGPTTVLQSQRLTVEVDASLDDEKVRALFAWIARAYAGEYEYNNLMLAIAAIFGNLPPDSEPVLLAEKALKLLPEDAEETPCGEPFSLYERESNSLGAMGAAQWSGRWKTRPHALLQIQNLTHVDEWIKGLPRGCRRTLKRAVALEEGGNFTVRTLPIYGNQPAPHSCLAHFRCVVAHEVRLLANARDGADVSDFFSALGEAVGRYMGTTRMAGEIREYSNSTTGKVIAVAHEVRKGRTTRGQWFYCTDEAAKNYIWFHSVYDLVRRSIEADGVDVVDLGPSGSDAFSELKERYGFLSVDDWPAVADYEGPFWYNQTGTPKKGLTGLASFLERQLGID</sequence>
<gene>
    <name evidence="2" type="ORF">SEMRO_3445_G348120.1</name>
</gene>
<name>A0A9N8F4F6_9STRA</name>
<dbReference type="OrthoDB" id="37977at2759"/>
<organism evidence="2 3">
    <name type="scientific">Seminavis robusta</name>
    <dbReference type="NCBI Taxonomy" id="568900"/>
    <lineage>
        <taxon>Eukaryota</taxon>
        <taxon>Sar</taxon>
        <taxon>Stramenopiles</taxon>
        <taxon>Ochrophyta</taxon>
        <taxon>Bacillariophyta</taxon>
        <taxon>Bacillariophyceae</taxon>
        <taxon>Bacillariophycidae</taxon>
        <taxon>Naviculales</taxon>
        <taxon>Naviculaceae</taxon>
        <taxon>Seminavis</taxon>
    </lineage>
</organism>
<dbReference type="AlphaFoldDB" id="A0A9N8F4F6"/>
<feature type="chain" id="PRO_5040230016" evidence="1">
    <location>
        <begin position="25"/>
        <end position="390"/>
    </location>
</feature>
<evidence type="ECO:0000313" key="2">
    <source>
        <dbReference type="EMBL" id="CAB9531346.1"/>
    </source>
</evidence>
<keyword evidence="3" id="KW-1185">Reference proteome</keyword>
<evidence type="ECO:0000313" key="3">
    <source>
        <dbReference type="Proteomes" id="UP001153069"/>
    </source>
</evidence>